<evidence type="ECO:0000256" key="1">
    <source>
        <dbReference type="ARBA" id="ARBA00004141"/>
    </source>
</evidence>
<dbReference type="InterPro" id="IPR036259">
    <property type="entry name" value="MFS_trans_sf"/>
</dbReference>
<dbReference type="EMBL" id="JXTB01000113">
    <property type="protein sequence ID" value="PON62359.1"/>
    <property type="molecule type" value="Genomic_DNA"/>
</dbReference>
<evidence type="ECO:0000313" key="8">
    <source>
        <dbReference type="Proteomes" id="UP000237105"/>
    </source>
</evidence>
<protein>
    <submittedName>
        <fullName evidence="7">Proton-dependent oligopeptide transporter family</fullName>
    </submittedName>
</protein>
<dbReference type="GO" id="GO:0016020">
    <property type="term" value="C:membrane"/>
    <property type="evidence" value="ECO:0007669"/>
    <property type="project" value="UniProtKB-SubCell"/>
</dbReference>
<dbReference type="Pfam" id="PF00854">
    <property type="entry name" value="PTR2"/>
    <property type="match status" value="1"/>
</dbReference>
<dbReference type="Gene3D" id="1.20.1250.20">
    <property type="entry name" value="MFS general substrate transporter like domains"/>
    <property type="match status" value="1"/>
</dbReference>
<keyword evidence="4 6" id="KW-1133">Transmembrane helix</keyword>
<dbReference type="OrthoDB" id="8904098at2759"/>
<dbReference type="PANTHER" id="PTHR11654">
    <property type="entry name" value="OLIGOPEPTIDE TRANSPORTER-RELATED"/>
    <property type="match status" value="1"/>
</dbReference>
<gene>
    <name evidence="7" type="ORF">PanWU01x14_138840</name>
</gene>
<comment type="subcellular location">
    <subcellularLocation>
        <location evidence="1">Membrane</location>
        <topology evidence="1">Multi-pass membrane protein</topology>
    </subcellularLocation>
</comment>
<evidence type="ECO:0000256" key="5">
    <source>
        <dbReference type="ARBA" id="ARBA00023136"/>
    </source>
</evidence>
<feature type="transmembrane region" description="Helical" evidence="6">
    <location>
        <begin position="70"/>
        <end position="90"/>
    </location>
</feature>
<name>A0A2P5CMS7_PARAD</name>
<evidence type="ECO:0000256" key="4">
    <source>
        <dbReference type="ARBA" id="ARBA00022989"/>
    </source>
</evidence>
<feature type="transmembrane region" description="Helical" evidence="6">
    <location>
        <begin position="110"/>
        <end position="128"/>
    </location>
</feature>
<sequence>MSSILSTPTAIQGSLTILQTLTMDRHLFGSHFKNPAGSVFISTSIFLTLLDRLTYLTWQNLTRQSPPTPLLQMGIGHVVNILGMVVSAIVESKRLKMVHSYNQQRPILALWLFPQLILVSIGEAFFFLEQVSMYYQELPASLRNTATAMVILVTGIAFYPSTAFINVVRWVNGWLPENINDGRLDKVYWTVVVLSTKVVVVVDANS</sequence>
<evidence type="ECO:0000256" key="6">
    <source>
        <dbReference type="SAM" id="Phobius"/>
    </source>
</evidence>
<evidence type="ECO:0000256" key="2">
    <source>
        <dbReference type="ARBA" id="ARBA00005982"/>
    </source>
</evidence>
<dbReference type="InterPro" id="IPR000109">
    <property type="entry name" value="POT_fam"/>
</dbReference>
<organism evidence="7 8">
    <name type="scientific">Parasponia andersonii</name>
    <name type="common">Sponia andersonii</name>
    <dbReference type="NCBI Taxonomy" id="3476"/>
    <lineage>
        <taxon>Eukaryota</taxon>
        <taxon>Viridiplantae</taxon>
        <taxon>Streptophyta</taxon>
        <taxon>Embryophyta</taxon>
        <taxon>Tracheophyta</taxon>
        <taxon>Spermatophyta</taxon>
        <taxon>Magnoliopsida</taxon>
        <taxon>eudicotyledons</taxon>
        <taxon>Gunneridae</taxon>
        <taxon>Pentapetalae</taxon>
        <taxon>rosids</taxon>
        <taxon>fabids</taxon>
        <taxon>Rosales</taxon>
        <taxon>Cannabaceae</taxon>
        <taxon>Parasponia</taxon>
    </lineage>
</organism>
<keyword evidence="5 6" id="KW-0472">Membrane</keyword>
<dbReference type="GO" id="GO:0022857">
    <property type="term" value="F:transmembrane transporter activity"/>
    <property type="evidence" value="ECO:0007669"/>
    <property type="project" value="InterPro"/>
</dbReference>
<proteinExistence type="inferred from homology"/>
<feature type="transmembrane region" description="Helical" evidence="6">
    <location>
        <begin position="148"/>
        <end position="168"/>
    </location>
</feature>
<dbReference type="Proteomes" id="UP000237105">
    <property type="component" value="Unassembled WGS sequence"/>
</dbReference>
<reference evidence="8" key="1">
    <citation type="submission" date="2016-06" db="EMBL/GenBank/DDBJ databases">
        <title>Parallel loss of symbiosis genes in relatives of nitrogen-fixing non-legume Parasponia.</title>
        <authorList>
            <person name="Van Velzen R."/>
            <person name="Holmer R."/>
            <person name="Bu F."/>
            <person name="Rutten L."/>
            <person name="Van Zeijl A."/>
            <person name="Liu W."/>
            <person name="Santuari L."/>
            <person name="Cao Q."/>
            <person name="Sharma T."/>
            <person name="Shen D."/>
            <person name="Roswanjaya Y."/>
            <person name="Wardhani T."/>
            <person name="Kalhor M.S."/>
            <person name="Jansen J."/>
            <person name="Van den Hoogen J."/>
            <person name="Gungor B."/>
            <person name="Hartog M."/>
            <person name="Hontelez J."/>
            <person name="Verver J."/>
            <person name="Yang W.-C."/>
            <person name="Schijlen E."/>
            <person name="Repin R."/>
            <person name="Schilthuizen M."/>
            <person name="Schranz E."/>
            <person name="Heidstra R."/>
            <person name="Miyata K."/>
            <person name="Fedorova E."/>
            <person name="Kohlen W."/>
            <person name="Bisseling T."/>
            <person name="Smit S."/>
            <person name="Geurts R."/>
        </authorList>
    </citation>
    <scope>NUCLEOTIDE SEQUENCE [LARGE SCALE GENOMIC DNA]</scope>
    <source>
        <strain evidence="8">cv. WU1-14</strain>
    </source>
</reference>
<evidence type="ECO:0000313" key="7">
    <source>
        <dbReference type="EMBL" id="PON62359.1"/>
    </source>
</evidence>
<accession>A0A2P5CMS7</accession>
<keyword evidence="3 6" id="KW-0812">Transmembrane</keyword>
<dbReference type="AlphaFoldDB" id="A0A2P5CMS7"/>
<feature type="transmembrane region" description="Helical" evidence="6">
    <location>
        <begin position="32"/>
        <end position="50"/>
    </location>
</feature>
<comment type="similarity">
    <text evidence="2">Belongs to the major facilitator superfamily. Proton-dependent oligopeptide transporter (POT/PTR) (TC 2.A.17) family.</text>
</comment>
<comment type="caution">
    <text evidence="7">The sequence shown here is derived from an EMBL/GenBank/DDBJ whole genome shotgun (WGS) entry which is preliminary data.</text>
</comment>
<evidence type="ECO:0000256" key="3">
    <source>
        <dbReference type="ARBA" id="ARBA00022692"/>
    </source>
</evidence>
<keyword evidence="8" id="KW-1185">Reference proteome</keyword>